<accession>B4EQG6</accession>
<feature type="transmembrane region" description="Helical" evidence="1">
    <location>
        <begin position="21"/>
        <end position="41"/>
    </location>
</feature>
<evidence type="ECO:0000313" key="2">
    <source>
        <dbReference type="EMBL" id="CAR57737.1"/>
    </source>
</evidence>
<name>B4EQG6_BURCJ</name>
<keyword evidence="1" id="KW-0812">Transmembrane</keyword>
<keyword evidence="1" id="KW-0472">Membrane</keyword>
<sequence length="110" mass="12252">MKVESERIRHSGNWKLVAQIALFDIVVGVTFLMFVLCRFLEPSLLHIVSMPLLAGLAVVALISFGVRTYVRSRSGVKSELKWDFLILLTAMTVLSFLRDMTAALPHAGGY</sequence>
<evidence type="ECO:0000256" key="1">
    <source>
        <dbReference type="SAM" id="Phobius"/>
    </source>
</evidence>
<dbReference type="AlphaFoldDB" id="B4EQG6"/>
<evidence type="ECO:0000313" key="3">
    <source>
        <dbReference type="Proteomes" id="UP000001035"/>
    </source>
</evidence>
<keyword evidence="3" id="KW-1185">Reference proteome</keyword>
<dbReference type="HOGENOM" id="CLU_2166196_0_0_4"/>
<keyword evidence="1" id="KW-1133">Transmembrane helix</keyword>
<organism evidence="2 3">
    <name type="scientific">Burkholderia cenocepacia (strain ATCC BAA-245 / DSM 16553 / LMG 16656 / NCTC 13227 / J2315 / CF5610)</name>
    <name type="common">Burkholderia cepacia (strain J2315)</name>
    <dbReference type="NCBI Taxonomy" id="216591"/>
    <lineage>
        <taxon>Bacteria</taxon>
        <taxon>Pseudomonadati</taxon>
        <taxon>Pseudomonadota</taxon>
        <taxon>Betaproteobacteria</taxon>
        <taxon>Burkholderiales</taxon>
        <taxon>Burkholderiaceae</taxon>
        <taxon>Burkholderia</taxon>
        <taxon>Burkholderia cepacia complex</taxon>
    </lineage>
</organism>
<dbReference type="EMBL" id="AM747723">
    <property type="protein sequence ID" value="CAR57737.1"/>
    <property type="molecule type" value="Genomic_DNA"/>
</dbReference>
<feature type="transmembrane region" description="Helical" evidence="1">
    <location>
        <begin position="47"/>
        <end position="70"/>
    </location>
</feature>
<protein>
    <submittedName>
        <fullName evidence="2">Membrane protein</fullName>
    </submittedName>
</protein>
<dbReference type="Proteomes" id="UP000001035">
    <property type="component" value="Plasmid pBCJ2315"/>
</dbReference>
<dbReference type="KEGG" id="bcj:pBCA029"/>
<proteinExistence type="predicted"/>
<keyword evidence="2" id="KW-0614">Plasmid</keyword>
<reference evidence="2 3" key="1">
    <citation type="journal article" date="2009" name="J. Bacteriol.">
        <title>The genome of Burkholderia cenocepacia J2315, an epidemic pathogen of cystic fibrosis patients.</title>
        <authorList>
            <person name="Holden M.T."/>
            <person name="Seth-Smith H.M."/>
            <person name="Crossman L.C."/>
            <person name="Sebaihia M."/>
            <person name="Bentley S.D."/>
            <person name="Cerdeno-Tarraga A.M."/>
            <person name="Thomson N.R."/>
            <person name="Bason N."/>
            <person name="Quail M.A."/>
            <person name="Sharp S."/>
            <person name="Cherevach I."/>
            <person name="Churcher C."/>
            <person name="Goodhead I."/>
            <person name="Hauser H."/>
            <person name="Holroyd N."/>
            <person name="Mungall K."/>
            <person name="Scott P."/>
            <person name="Walker D."/>
            <person name="White B."/>
            <person name="Rose H."/>
            <person name="Iversen P."/>
            <person name="Mil-Homens D."/>
            <person name="Rocha E.P."/>
            <person name="Fialho A.M."/>
            <person name="Baldwin A."/>
            <person name="Dowson C."/>
            <person name="Barrell B.G."/>
            <person name="Govan J.R."/>
            <person name="Vandamme P."/>
            <person name="Hart C.A."/>
            <person name="Mahenthiralingam E."/>
            <person name="Parkhill J."/>
        </authorList>
    </citation>
    <scope>NUCLEOTIDE SEQUENCE [LARGE SCALE GENOMIC DNA]</scope>
    <source>
        <strain evidence="3">ATCC BAA-245 / DSM 16553 / LMG 16656 / NCTC 13227 / J2315 / CF5610</strain>
        <plasmid evidence="2">pBCJ2315</plasmid>
    </source>
</reference>
<geneLocation type="plasmid" evidence="2 3">
    <name>pBCJ2315</name>
</geneLocation>
<gene>
    <name evidence="2" type="ORF">pBCA029</name>
</gene>